<feature type="transmembrane region" description="Helical" evidence="7">
    <location>
        <begin position="23"/>
        <end position="47"/>
    </location>
</feature>
<dbReference type="PRINTS" id="PR01035">
    <property type="entry name" value="TCRTETA"/>
</dbReference>
<evidence type="ECO:0000313" key="10">
    <source>
        <dbReference type="Proteomes" id="UP001064106"/>
    </source>
</evidence>
<evidence type="ECO:0000256" key="1">
    <source>
        <dbReference type="ARBA" id="ARBA00004651"/>
    </source>
</evidence>
<feature type="transmembrane region" description="Helical" evidence="7">
    <location>
        <begin position="116"/>
        <end position="137"/>
    </location>
</feature>
<evidence type="ECO:0000256" key="5">
    <source>
        <dbReference type="ARBA" id="ARBA00022989"/>
    </source>
</evidence>
<feature type="transmembrane region" description="Helical" evidence="7">
    <location>
        <begin position="480"/>
        <end position="500"/>
    </location>
</feature>
<sequence length="504" mass="52715">MTSYCEYPTPSSPLASRAGPRQWAGLAVLALPTLLLGLDVTLLYLAFPALAADLKPDSAQALWIMDIYGFFISGFLITMGTLGDRIGRRKLLMLGAGGFALASLLAAFASTAMQLIVARALLGFTGAALMPSTLALISNLFRDPSQRALAIGIWATMFALGMAAGPLVGGMLLDHFWWGSAFLVALPVVAVLWLCAPWLLPEYRDETSGRLDLPSVALSLLALLPLIYGVKHFARHGLDWQAVAALLIGVLGLLLFVKRQQRLADPLLDLSLFRGRSFTAALLILLVGLMGVGGAMLLVTQYLQLVSGLSPRVAGAWMGPPALAMLVAAISAPLLARRFPVGQVVAGALLFSVLGYLMLARVDAEARTIQVVSGFALIYLGLGAIAALGTDLVVAAAPPGKAGSAASLSETVQELGVALGVALLGSLSSGLYRASVTEQLSGTVPTAVRESLWEVVSMADRLPAGVLDQAREIFTQGLNLTALITAVGIGLLAMVPMIALPGRR</sequence>
<feature type="transmembrane region" description="Helical" evidence="7">
    <location>
        <begin position="175"/>
        <end position="199"/>
    </location>
</feature>
<dbReference type="Gene3D" id="1.20.1250.20">
    <property type="entry name" value="MFS general substrate transporter like domains"/>
    <property type="match status" value="1"/>
</dbReference>
<comment type="subcellular location">
    <subcellularLocation>
        <location evidence="1">Cell membrane</location>
        <topology evidence="1">Multi-pass membrane protein</topology>
    </subcellularLocation>
</comment>
<dbReference type="InterPro" id="IPR036259">
    <property type="entry name" value="MFS_trans_sf"/>
</dbReference>
<evidence type="ECO:0000313" key="9">
    <source>
        <dbReference type="EMBL" id="MCU5784700.1"/>
    </source>
</evidence>
<name>A0ABT2R4J3_9GAMM</name>
<keyword evidence="2" id="KW-0813">Transport</keyword>
<keyword evidence="10" id="KW-1185">Reference proteome</keyword>
<keyword evidence="6 7" id="KW-0472">Membrane</keyword>
<proteinExistence type="predicted"/>
<accession>A0ABT2R4J3</accession>
<dbReference type="RefSeq" id="WP_262462495.1">
    <property type="nucleotide sequence ID" value="NZ_ARXS01000037.1"/>
</dbReference>
<evidence type="ECO:0000256" key="4">
    <source>
        <dbReference type="ARBA" id="ARBA00022692"/>
    </source>
</evidence>
<dbReference type="Pfam" id="PF07690">
    <property type="entry name" value="MFS_1"/>
    <property type="match status" value="1"/>
</dbReference>
<feature type="transmembrane region" description="Helical" evidence="7">
    <location>
        <begin position="211"/>
        <end position="228"/>
    </location>
</feature>
<keyword evidence="4 7" id="KW-0812">Transmembrane</keyword>
<feature type="transmembrane region" description="Helical" evidence="7">
    <location>
        <begin position="278"/>
        <end position="303"/>
    </location>
</feature>
<evidence type="ECO:0000256" key="6">
    <source>
        <dbReference type="ARBA" id="ARBA00023136"/>
    </source>
</evidence>
<evidence type="ECO:0000256" key="3">
    <source>
        <dbReference type="ARBA" id="ARBA00022475"/>
    </source>
</evidence>
<evidence type="ECO:0000259" key="8">
    <source>
        <dbReference type="PROSITE" id="PS50850"/>
    </source>
</evidence>
<protein>
    <submittedName>
        <fullName evidence="9">Major facilitator superfamily protein</fullName>
    </submittedName>
</protein>
<feature type="domain" description="Major facilitator superfamily (MFS) profile" evidence="8">
    <location>
        <begin position="25"/>
        <end position="504"/>
    </location>
</feature>
<dbReference type="Gene3D" id="1.20.1720.10">
    <property type="entry name" value="Multidrug resistance protein D"/>
    <property type="match status" value="1"/>
</dbReference>
<feature type="transmembrane region" description="Helical" evidence="7">
    <location>
        <begin position="149"/>
        <end position="169"/>
    </location>
</feature>
<dbReference type="InterPro" id="IPR001958">
    <property type="entry name" value="Tet-R_TetA/multi-R_MdtG-like"/>
</dbReference>
<organism evidence="9 10">
    <name type="scientific">Alloalcanivorax balearicus MACL04</name>
    <dbReference type="NCBI Taxonomy" id="1177182"/>
    <lineage>
        <taxon>Bacteria</taxon>
        <taxon>Pseudomonadati</taxon>
        <taxon>Pseudomonadota</taxon>
        <taxon>Gammaproteobacteria</taxon>
        <taxon>Oceanospirillales</taxon>
        <taxon>Alcanivoracaceae</taxon>
        <taxon>Alloalcanivorax</taxon>
    </lineage>
</organism>
<dbReference type="PANTHER" id="PTHR42718">
    <property type="entry name" value="MAJOR FACILITATOR SUPERFAMILY MULTIDRUG TRANSPORTER MFSC"/>
    <property type="match status" value="1"/>
</dbReference>
<gene>
    <name evidence="9" type="ORF">MA04_04000</name>
</gene>
<dbReference type="CDD" id="cd17321">
    <property type="entry name" value="MFS_MMR_MDR_like"/>
    <property type="match status" value="1"/>
</dbReference>
<feature type="transmembrane region" description="Helical" evidence="7">
    <location>
        <begin position="240"/>
        <end position="257"/>
    </location>
</feature>
<feature type="transmembrane region" description="Helical" evidence="7">
    <location>
        <begin position="91"/>
        <end position="110"/>
    </location>
</feature>
<evidence type="ECO:0000256" key="7">
    <source>
        <dbReference type="SAM" id="Phobius"/>
    </source>
</evidence>
<keyword evidence="5 7" id="KW-1133">Transmembrane helix</keyword>
<dbReference type="PROSITE" id="PS50850">
    <property type="entry name" value="MFS"/>
    <property type="match status" value="1"/>
</dbReference>
<dbReference type="Proteomes" id="UP001064106">
    <property type="component" value="Unassembled WGS sequence"/>
</dbReference>
<dbReference type="InterPro" id="IPR011701">
    <property type="entry name" value="MFS"/>
</dbReference>
<dbReference type="EMBL" id="ARXS01000037">
    <property type="protein sequence ID" value="MCU5784700.1"/>
    <property type="molecule type" value="Genomic_DNA"/>
</dbReference>
<dbReference type="SUPFAM" id="SSF103473">
    <property type="entry name" value="MFS general substrate transporter"/>
    <property type="match status" value="1"/>
</dbReference>
<comment type="caution">
    <text evidence="9">The sequence shown here is derived from an EMBL/GenBank/DDBJ whole genome shotgun (WGS) entry which is preliminary data.</text>
</comment>
<feature type="transmembrane region" description="Helical" evidence="7">
    <location>
        <begin position="315"/>
        <end position="334"/>
    </location>
</feature>
<reference evidence="9" key="1">
    <citation type="submission" date="2012-09" db="EMBL/GenBank/DDBJ databases">
        <title>Genome Sequence of alkane-degrading Bacterium Alcanivorax balearicus MACL04.</title>
        <authorList>
            <person name="Lai Q."/>
            <person name="Shao Z."/>
        </authorList>
    </citation>
    <scope>NUCLEOTIDE SEQUENCE</scope>
    <source>
        <strain evidence="9">MACL04</strain>
    </source>
</reference>
<feature type="transmembrane region" description="Helical" evidence="7">
    <location>
        <begin position="59"/>
        <end position="79"/>
    </location>
</feature>
<dbReference type="PANTHER" id="PTHR42718:SF47">
    <property type="entry name" value="METHYL VIOLOGEN RESISTANCE PROTEIN SMVA"/>
    <property type="match status" value="1"/>
</dbReference>
<dbReference type="InterPro" id="IPR020846">
    <property type="entry name" value="MFS_dom"/>
</dbReference>
<keyword evidence="3" id="KW-1003">Cell membrane</keyword>
<feature type="transmembrane region" description="Helical" evidence="7">
    <location>
        <begin position="371"/>
        <end position="394"/>
    </location>
</feature>
<evidence type="ECO:0000256" key="2">
    <source>
        <dbReference type="ARBA" id="ARBA00022448"/>
    </source>
</evidence>
<feature type="transmembrane region" description="Helical" evidence="7">
    <location>
        <begin position="341"/>
        <end position="359"/>
    </location>
</feature>